<sequence>MPAPSPYVALDMTSGSLPAMDIDWFAVVAPSTRWTRTSTAASATSTTAATAATSLRSTTPPPTRHKRVRRLEATNG</sequence>
<dbReference type="Proteomes" id="UP000634660">
    <property type="component" value="Unassembled WGS sequence"/>
</dbReference>
<dbReference type="AlphaFoldDB" id="A0A918QYZ3"/>
<dbReference type="EMBL" id="BMVX01000015">
    <property type="protein sequence ID" value="GGZ76513.1"/>
    <property type="molecule type" value="Genomic_DNA"/>
</dbReference>
<evidence type="ECO:0000313" key="2">
    <source>
        <dbReference type="EMBL" id="GGZ76513.1"/>
    </source>
</evidence>
<name>A0A918QYZ3_9ACTN</name>
<feature type="compositionally biased region" description="Low complexity" evidence="1">
    <location>
        <begin position="35"/>
        <end position="58"/>
    </location>
</feature>
<comment type="caution">
    <text evidence="2">The sequence shown here is derived from an EMBL/GenBank/DDBJ whole genome shotgun (WGS) entry which is preliminary data.</text>
</comment>
<evidence type="ECO:0000256" key="1">
    <source>
        <dbReference type="SAM" id="MobiDB-lite"/>
    </source>
</evidence>
<evidence type="ECO:0000313" key="3">
    <source>
        <dbReference type="Proteomes" id="UP000634660"/>
    </source>
</evidence>
<reference evidence="2" key="2">
    <citation type="submission" date="2020-09" db="EMBL/GenBank/DDBJ databases">
        <authorList>
            <person name="Sun Q."/>
            <person name="Ohkuma M."/>
        </authorList>
    </citation>
    <scope>NUCLEOTIDE SEQUENCE</scope>
    <source>
        <strain evidence="2">JCM 4834</strain>
    </source>
</reference>
<protein>
    <submittedName>
        <fullName evidence="2">Uncharacterized protein</fullName>
    </submittedName>
</protein>
<organism evidence="2 3">
    <name type="scientific">Streptomyces subrutilus</name>
    <dbReference type="NCBI Taxonomy" id="36818"/>
    <lineage>
        <taxon>Bacteria</taxon>
        <taxon>Bacillati</taxon>
        <taxon>Actinomycetota</taxon>
        <taxon>Actinomycetes</taxon>
        <taxon>Kitasatosporales</taxon>
        <taxon>Streptomycetaceae</taxon>
        <taxon>Streptomyces</taxon>
    </lineage>
</organism>
<accession>A0A918QYZ3</accession>
<proteinExistence type="predicted"/>
<gene>
    <name evidence="2" type="ORF">GCM10010371_40250</name>
</gene>
<reference evidence="2" key="1">
    <citation type="journal article" date="2014" name="Int. J. Syst. Evol. Microbiol.">
        <title>Complete genome sequence of Corynebacterium casei LMG S-19264T (=DSM 44701T), isolated from a smear-ripened cheese.</title>
        <authorList>
            <consortium name="US DOE Joint Genome Institute (JGI-PGF)"/>
            <person name="Walter F."/>
            <person name="Albersmeier A."/>
            <person name="Kalinowski J."/>
            <person name="Ruckert C."/>
        </authorList>
    </citation>
    <scope>NUCLEOTIDE SEQUENCE</scope>
    <source>
        <strain evidence="2">JCM 4834</strain>
    </source>
</reference>
<feature type="region of interest" description="Disordered" evidence="1">
    <location>
        <begin position="35"/>
        <end position="76"/>
    </location>
</feature>